<evidence type="ECO:0000256" key="1">
    <source>
        <dbReference type="SAM" id="MobiDB-lite"/>
    </source>
</evidence>
<name>A0A9W6U739_9STRA</name>
<feature type="compositionally biased region" description="Basic and acidic residues" evidence="1">
    <location>
        <begin position="107"/>
        <end position="118"/>
    </location>
</feature>
<comment type="caution">
    <text evidence="2">The sequence shown here is derived from an EMBL/GenBank/DDBJ whole genome shotgun (WGS) entry which is preliminary data.</text>
</comment>
<dbReference type="AlphaFoldDB" id="A0A9W6U739"/>
<feature type="compositionally biased region" description="Polar residues" evidence="1">
    <location>
        <begin position="129"/>
        <end position="146"/>
    </location>
</feature>
<dbReference type="EMBL" id="BSXW01000627">
    <property type="protein sequence ID" value="GMF26748.1"/>
    <property type="molecule type" value="Genomic_DNA"/>
</dbReference>
<evidence type="ECO:0000313" key="2">
    <source>
        <dbReference type="EMBL" id="GMF26748.1"/>
    </source>
</evidence>
<organism evidence="2 3">
    <name type="scientific">Phytophthora lilii</name>
    <dbReference type="NCBI Taxonomy" id="2077276"/>
    <lineage>
        <taxon>Eukaryota</taxon>
        <taxon>Sar</taxon>
        <taxon>Stramenopiles</taxon>
        <taxon>Oomycota</taxon>
        <taxon>Peronosporomycetes</taxon>
        <taxon>Peronosporales</taxon>
        <taxon>Peronosporaceae</taxon>
        <taxon>Phytophthora</taxon>
    </lineage>
</organism>
<feature type="region of interest" description="Disordered" evidence="1">
    <location>
        <begin position="106"/>
        <end position="146"/>
    </location>
</feature>
<sequence>MIATCRQGLGPEEALLHHVWRSVQISTCNWSETQMSLALVGLFQGLDRKAIRMLAMSSDSSRSSLVVPLVLQQHAVQVYVQSVPVIWWMPVTKVIDVRHHCSPRTMDGVHQHGAHEAAEPCSPRPPTPVINNKFKQPPSSMNVSCS</sequence>
<keyword evidence="3" id="KW-1185">Reference proteome</keyword>
<proteinExistence type="predicted"/>
<reference evidence="2" key="1">
    <citation type="submission" date="2023-04" db="EMBL/GenBank/DDBJ databases">
        <title>Phytophthora lilii NBRC 32176.</title>
        <authorList>
            <person name="Ichikawa N."/>
            <person name="Sato H."/>
            <person name="Tonouchi N."/>
        </authorList>
    </citation>
    <scope>NUCLEOTIDE SEQUENCE</scope>
    <source>
        <strain evidence="2">NBRC 32176</strain>
    </source>
</reference>
<protein>
    <submittedName>
        <fullName evidence="2">Unnamed protein product</fullName>
    </submittedName>
</protein>
<evidence type="ECO:0000313" key="3">
    <source>
        <dbReference type="Proteomes" id="UP001165083"/>
    </source>
</evidence>
<dbReference type="Proteomes" id="UP001165083">
    <property type="component" value="Unassembled WGS sequence"/>
</dbReference>
<gene>
    <name evidence="2" type="ORF">Plil01_001113900</name>
</gene>
<accession>A0A9W6U739</accession>